<comment type="caution">
    <text evidence="1">The sequence shown here is derived from an EMBL/GenBank/DDBJ whole genome shotgun (WGS) entry which is preliminary data.</text>
</comment>
<name>A0A7W7T738_9PSEU</name>
<keyword evidence="2" id="KW-1185">Reference proteome</keyword>
<proteinExistence type="predicted"/>
<accession>A0A7W7T738</accession>
<reference evidence="1 2" key="1">
    <citation type="submission" date="2020-08" db="EMBL/GenBank/DDBJ databases">
        <title>Sequencing the genomes of 1000 actinobacteria strains.</title>
        <authorList>
            <person name="Klenk H.-P."/>
        </authorList>
    </citation>
    <scope>NUCLEOTIDE SEQUENCE [LARGE SCALE GENOMIC DNA]</scope>
    <source>
        <strain evidence="1 2">DSM 45084</strain>
    </source>
</reference>
<protein>
    <submittedName>
        <fullName evidence="1">Uncharacterized protein</fullName>
    </submittedName>
</protein>
<sequence>MIRAAGSRWSWCFPAVVESLERDRDVRHLYLTAVAARVLGVPWERAGRIAGDVEHGRFELGAERVGRFTAELANADDGAALWCGVRFLGSETSARGALQRTLRHEPSRAVRRAVGDVLVRHP</sequence>
<evidence type="ECO:0000313" key="1">
    <source>
        <dbReference type="EMBL" id="MBB4967807.1"/>
    </source>
</evidence>
<dbReference type="Proteomes" id="UP000542674">
    <property type="component" value="Unassembled WGS sequence"/>
</dbReference>
<dbReference type="RefSeq" id="WP_184672805.1">
    <property type="nucleotide sequence ID" value="NZ_BAABAI010000016.1"/>
</dbReference>
<evidence type="ECO:0000313" key="2">
    <source>
        <dbReference type="Proteomes" id="UP000542674"/>
    </source>
</evidence>
<dbReference type="EMBL" id="JACHJS010000001">
    <property type="protein sequence ID" value="MBB4967807.1"/>
    <property type="molecule type" value="Genomic_DNA"/>
</dbReference>
<gene>
    <name evidence="1" type="ORF">F4559_005166</name>
</gene>
<dbReference type="AlphaFoldDB" id="A0A7W7T738"/>
<organism evidence="1 2">
    <name type="scientific">Saccharothrix violaceirubra</name>
    <dbReference type="NCBI Taxonomy" id="413306"/>
    <lineage>
        <taxon>Bacteria</taxon>
        <taxon>Bacillati</taxon>
        <taxon>Actinomycetota</taxon>
        <taxon>Actinomycetes</taxon>
        <taxon>Pseudonocardiales</taxon>
        <taxon>Pseudonocardiaceae</taxon>
        <taxon>Saccharothrix</taxon>
    </lineage>
</organism>